<dbReference type="OrthoDB" id="4509917at2759"/>
<evidence type="ECO:0000256" key="4">
    <source>
        <dbReference type="ARBA" id="ARBA00022833"/>
    </source>
</evidence>
<dbReference type="Proteomes" id="UP000324241">
    <property type="component" value="Unassembled WGS sequence"/>
</dbReference>
<feature type="compositionally biased region" description="Acidic residues" evidence="6">
    <location>
        <begin position="235"/>
        <end position="246"/>
    </location>
</feature>
<dbReference type="GeneID" id="54333334"/>
<evidence type="ECO:0000256" key="6">
    <source>
        <dbReference type="SAM" id="MobiDB-lite"/>
    </source>
</evidence>
<dbReference type="AlphaFoldDB" id="A0A5M9MAE3"/>
<dbReference type="RefSeq" id="XP_033423219.1">
    <property type="nucleotide sequence ID" value="XM_033575201.1"/>
</dbReference>
<evidence type="ECO:0000256" key="2">
    <source>
        <dbReference type="ARBA" id="ARBA00022723"/>
    </source>
</evidence>
<dbReference type="VEuPathDB" id="FungiDB:EYZ11_012166"/>
<dbReference type="GO" id="GO:0008270">
    <property type="term" value="F:zinc ion binding"/>
    <property type="evidence" value="ECO:0007669"/>
    <property type="project" value="UniProtKB-KW"/>
</dbReference>
<proteinExistence type="predicted"/>
<comment type="subcellular location">
    <subcellularLocation>
        <location evidence="1">Nucleus</location>
    </subcellularLocation>
</comment>
<reference evidence="8 9" key="1">
    <citation type="submission" date="2019-08" db="EMBL/GenBank/DDBJ databases">
        <title>The genome sequence of a newly discovered highly antifungal drug resistant Aspergillus species, Aspergillus tanneri NIH 1004.</title>
        <authorList>
            <person name="Mounaud S."/>
            <person name="Singh I."/>
            <person name="Joardar V."/>
            <person name="Pakala S."/>
            <person name="Pakala S."/>
            <person name="Venepally P."/>
            <person name="Chung J.K."/>
            <person name="Losada L."/>
            <person name="Nierman W.C."/>
        </authorList>
    </citation>
    <scope>NUCLEOTIDE SEQUENCE [LARGE SCALE GENOMIC DNA]</scope>
    <source>
        <strain evidence="8 9">NIH1004</strain>
    </source>
</reference>
<keyword evidence="2" id="KW-0479">Metal-binding</keyword>
<evidence type="ECO:0000259" key="7">
    <source>
        <dbReference type="Pfam" id="PF05699"/>
    </source>
</evidence>
<keyword evidence="3" id="KW-0863">Zinc-finger</keyword>
<keyword evidence="5" id="KW-0539">Nucleus</keyword>
<organism evidence="8 9">
    <name type="scientific">Aspergillus tanneri</name>
    <dbReference type="NCBI Taxonomy" id="1220188"/>
    <lineage>
        <taxon>Eukaryota</taxon>
        <taxon>Fungi</taxon>
        <taxon>Dikarya</taxon>
        <taxon>Ascomycota</taxon>
        <taxon>Pezizomycotina</taxon>
        <taxon>Eurotiomycetes</taxon>
        <taxon>Eurotiomycetidae</taxon>
        <taxon>Eurotiales</taxon>
        <taxon>Aspergillaceae</taxon>
        <taxon>Aspergillus</taxon>
        <taxon>Aspergillus subgen. Circumdati</taxon>
    </lineage>
</organism>
<dbReference type="InterPro" id="IPR008906">
    <property type="entry name" value="HATC_C_dom"/>
</dbReference>
<comment type="caution">
    <text evidence="8">The sequence shown here is derived from an EMBL/GenBank/DDBJ whole genome shotgun (WGS) entry which is preliminary data.</text>
</comment>
<name>A0A5M9MAE3_9EURO</name>
<evidence type="ECO:0000313" key="9">
    <source>
        <dbReference type="Proteomes" id="UP000324241"/>
    </source>
</evidence>
<dbReference type="PANTHER" id="PTHR46481">
    <property type="entry name" value="ZINC FINGER BED DOMAIN-CONTAINING PROTEIN 4"/>
    <property type="match status" value="1"/>
</dbReference>
<gene>
    <name evidence="8" type="ORF">ATNIH1004_010633</name>
</gene>
<dbReference type="GO" id="GO:0046983">
    <property type="term" value="F:protein dimerization activity"/>
    <property type="evidence" value="ECO:0007669"/>
    <property type="project" value="InterPro"/>
</dbReference>
<dbReference type="SUPFAM" id="SSF53098">
    <property type="entry name" value="Ribonuclease H-like"/>
    <property type="match status" value="2"/>
</dbReference>
<evidence type="ECO:0000256" key="1">
    <source>
        <dbReference type="ARBA" id="ARBA00004123"/>
    </source>
</evidence>
<keyword evidence="4" id="KW-0862">Zinc</keyword>
<dbReference type="InterPro" id="IPR012337">
    <property type="entry name" value="RNaseH-like_sf"/>
</dbReference>
<sequence length="246" mass="28183">MVALGRLPFRFSEHRELDEFINIVRLAPSKPKLPSGKTLRRYLQKKVKEKQETLLQKLSPSGKLLIALDCWTSPFNQAFMAITGYFLDQGWNYREILLGFEPLHGTHNGSNLSLVLFEILQAYGIVNTSPRAFWKEHEREFPALSSLARDVLAIPASGAGVERLFNSARDICHYRRGHLKSSTIKDLMMWMCTSKFELEQEQLDLMEEYLLASEVAATEEERAPSQLQTDFQPVSDDEEEDDSDNI</sequence>
<feature type="region of interest" description="Disordered" evidence="6">
    <location>
        <begin position="218"/>
        <end position="246"/>
    </location>
</feature>
<dbReference type="PANTHER" id="PTHR46481:SF10">
    <property type="entry name" value="ZINC FINGER BED DOMAIN-CONTAINING PROTEIN 39"/>
    <property type="match status" value="1"/>
</dbReference>
<evidence type="ECO:0000256" key="5">
    <source>
        <dbReference type="ARBA" id="ARBA00023242"/>
    </source>
</evidence>
<protein>
    <recommendedName>
        <fullName evidence="7">HAT C-terminal dimerisation domain-containing protein</fullName>
    </recommendedName>
</protein>
<evidence type="ECO:0000256" key="3">
    <source>
        <dbReference type="ARBA" id="ARBA00022771"/>
    </source>
</evidence>
<dbReference type="Pfam" id="PF05699">
    <property type="entry name" value="Dimer_Tnp_hAT"/>
    <property type="match status" value="1"/>
</dbReference>
<dbReference type="GO" id="GO:0005634">
    <property type="term" value="C:nucleus"/>
    <property type="evidence" value="ECO:0007669"/>
    <property type="project" value="UniProtKB-SubCell"/>
</dbReference>
<dbReference type="EMBL" id="QUQM01000005">
    <property type="protein sequence ID" value="KAA8643858.1"/>
    <property type="molecule type" value="Genomic_DNA"/>
</dbReference>
<dbReference type="InterPro" id="IPR052035">
    <property type="entry name" value="ZnF_BED_domain_contain"/>
</dbReference>
<feature type="domain" description="HAT C-terminal dimerisation" evidence="7">
    <location>
        <begin position="129"/>
        <end position="189"/>
    </location>
</feature>
<evidence type="ECO:0000313" key="8">
    <source>
        <dbReference type="EMBL" id="KAA8643858.1"/>
    </source>
</evidence>
<accession>A0A5M9MAE3</accession>